<comment type="caution">
    <text evidence="2">The sequence shown here is derived from an EMBL/GenBank/DDBJ whole genome shotgun (WGS) entry which is preliminary data.</text>
</comment>
<feature type="transmembrane region" description="Helical" evidence="1">
    <location>
        <begin position="103"/>
        <end position="120"/>
    </location>
</feature>
<dbReference type="EMBL" id="PPSX01000009">
    <property type="protein sequence ID" value="RZQ54823.1"/>
    <property type="molecule type" value="Genomic_DNA"/>
</dbReference>
<gene>
    <name evidence="2" type="ORF">C1E23_02100</name>
</gene>
<reference evidence="2 3" key="1">
    <citation type="submission" date="2018-01" db="EMBL/GenBank/DDBJ databases">
        <title>Co-occurrence of chitin degradation, pigmentation and bioactivity in marine Pseudoalteromonas.</title>
        <authorList>
            <person name="Paulsen S."/>
            <person name="Gram L."/>
            <person name="Machado H."/>
        </authorList>
    </citation>
    <scope>NUCLEOTIDE SEQUENCE [LARGE SCALE GENOMIC DNA]</scope>
    <source>
        <strain evidence="2 3">S3898</strain>
    </source>
</reference>
<feature type="transmembrane region" description="Helical" evidence="1">
    <location>
        <begin position="157"/>
        <end position="188"/>
    </location>
</feature>
<feature type="transmembrane region" description="Helical" evidence="1">
    <location>
        <begin position="286"/>
        <end position="304"/>
    </location>
</feature>
<name>A0A4Q7IQU7_9GAMM</name>
<dbReference type="Pfam" id="PF04018">
    <property type="entry name" value="VCA0040-like"/>
    <property type="match status" value="1"/>
</dbReference>
<dbReference type="RefSeq" id="WP_130253986.1">
    <property type="nucleotide sequence ID" value="NZ_PPSX01000009.1"/>
</dbReference>
<accession>A0A4Q7IQU7</accession>
<evidence type="ECO:0000313" key="2">
    <source>
        <dbReference type="EMBL" id="RZQ54823.1"/>
    </source>
</evidence>
<dbReference type="InterPro" id="IPR007163">
    <property type="entry name" value="VCA0040-like"/>
</dbReference>
<feature type="transmembrane region" description="Helical" evidence="1">
    <location>
        <begin position="74"/>
        <end position="97"/>
    </location>
</feature>
<keyword evidence="1" id="KW-0472">Membrane</keyword>
<organism evidence="2 3">
    <name type="scientific">Pseudoalteromonas phenolica</name>
    <dbReference type="NCBI Taxonomy" id="161398"/>
    <lineage>
        <taxon>Bacteria</taxon>
        <taxon>Pseudomonadati</taxon>
        <taxon>Pseudomonadota</taxon>
        <taxon>Gammaproteobacteria</taxon>
        <taxon>Alteromonadales</taxon>
        <taxon>Pseudoalteromonadaceae</taxon>
        <taxon>Pseudoalteromonas</taxon>
    </lineage>
</organism>
<dbReference type="Proteomes" id="UP000291338">
    <property type="component" value="Unassembled WGS sequence"/>
</dbReference>
<evidence type="ECO:0000313" key="3">
    <source>
        <dbReference type="Proteomes" id="UP000291338"/>
    </source>
</evidence>
<dbReference type="PANTHER" id="PTHR37308">
    <property type="entry name" value="INTEGRAL MEMBRANE PROTEIN"/>
    <property type="match status" value="1"/>
</dbReference>
<dbReference type="AlphaFoldDB" id="A0A4Q7IQU7"/>
<keyword evidence="1" id="KW-0812">Transmembrane</keyword>
<feature type="transmembrane region" description="Helical" evidence="1">
    <location>
        <begin position="132"/>
        <end position="151"/>
    </location>
</feature>
<feature type="transmembrane region" description="Helical" evidence="1">
    <location>
        <begin position="200"/>
        <end position="225"/>
    </location>
</feature>
<protein>
    <submittedName>
        <fullName evidence="2">DUF368 domain-containing protein</fullName>
    </submittedName>
</protein>
<keyword evidence="1" id="KW-1133">Transmembrane helix</keyword>
<sequence>MSQLQSKRDFLLLFLKGAGMGAADVVPGVSGGTIAFITGIYARLLNAIKSINLDALTLLKREGLKATWQYIDGTFLVTLFAGLLTSAASLAKLITYLLEHHKLLVWSFFFGLIIASFIYIAKQVKSWDAKTIVSCLFGALFAFAVTSLSPAEANPQWWFYFLAGAIAICAMILPGISGSFILLLLGMYGHVLTAVTEKQFSFIALFLVGCVVGLMVFSRFLSWLLSRFEQLTFALLAGFLLGSLNLLWPWKEVLSTYTNSKGIEKPLMQQNIMPTEFALLTGQDPMTLVCISLAVTGLVLILAIEKLTD</sequence>
<evidence type="ECO:0000256" key="1">
    <source>
        <dbReference type="SAM" id="Phobius"/>
    </source>
</evidence>
<dbReference type="PANTHER" id="PTHR37308:SF1">
    <property type="entry name" value="POLYPRENYL-PHOSPHATE TRANSPORTER"/>
    <property type="match status" value="1"/>
</dbReference>
<proteinExistence type="predicted"/>
<feature type="transmembrane region" description="Helical" evidence="1">
    <location>
        <begin position="231"/>
        <end position="248"/>
    </location>
</feature>